<feature type="compositionally biased region" description="Low complexity" evidence="2">
    <location>
        <begin position="232"/>
        <end position="257"/>
    </location>
</feature>
<dbReference type="FunFam" id="1.10.220.150:FF:000010">
    <property type="entry name" value="Stromal membrane-associated protein"/>
    <property type="match status" value="1"/>
</dbReference>
<dbReference type="Gene3D" id="1.10.220.150">
    <property type="entry name" value="Arf GTPase activating protein"/>
    <property type="match status" value="1"/>
</dbReference>
<evidence type="ECO:0000313" key="4">
    <source>
        <dbReference type="EMBL" id="KAK3174669.1"/>
    </source>
</evidence>
<dbReference type="InterPro" id="IPR051718">
    <property type="entry name" value="ARF_GTPase-activating"/>
</dbReference>
<dbReference type="EMBL" id="JASNWA010000006">
    <property type="protein sequence ID" value="KAK3174669.1"/>
    <property type="molecule type" value="Genomic_DNA"/>
</dbReference>
<feature type="compositionally biased region" description="Pro residues" evidence="2">
    <location>
        <begin position="427"/>
        <end position="440"/>
    </location>
</feature>
<dbReference type="CDD" id="cd08839">
    <property type="entry name" value="ArfGap_SMAP"/>
    <property type="match status" value="1"/>
</dbReference>
<protein>
    <recommendedName>
        <fullName evidence="3">Arf-GAP domain-containing protein</fullName>
    </recommendedName>
</protein>
<keyword evidence="5" id="KW-1185">Reference proteome</keyword>
<dbReference type="InterPro" id="IPR037278">
    <property type="entry name" value="ARFGAP/RecO"/>
</dbReference>
<sequence length="595" mass="62103">MSRRVPPNAAAERAAQNQQTIKTLLKLEGNKSCADCKRNKHPRWASWNLGIFVCIRCSGIHRGMGTHISRVKSVDLDAWTDEQLQSVLRWGNNRANKYWEAKLAPAHVPSDAKIENFIRTKYESKRWVMDGPMPDPATLDAEGDDDVPLNVVQEKAKLERGASLRAASTSSQPVPPAPKAAPPIDLFGDLPEPPVRPSTTDTPGARHPPPKATAPPKQTKAADSLLGLDFFGGPPSGSAGRPASSSSTPAGSTGPSRPDLKQSILSLYASTPKPQPQPQHERQPSFGGIQSSPVQQQSTSSFGGLDDAFGNLNFNPPVTSPPAPKPQQQPKSDPFASFNNPVNQRSSVAAPQVTSPPPLSGGGFFDAGSKLASTAPIASKPPQMPQAKPDPMSSNDFGDFSFASNPAPAPSKPAAPASNDFFDFSEPSPPASIPQKPSAPAPSSNLNSAFNLSAPAPQQSAPKPPAPATGTSSGFSNMDAWGSSDAWATPEPTITTAAPKPKPVEPVKAPSIPMSSDFSAWGGTPAPSNTQSSFGNGFGSTSQAPPKVTPDEDFGGWSSAAPVTPARINPPPTQSKPSGGGFGGGGDDLFSNVWE</sequence>
<dbReference type="GO" id="GO:0005737">
    <property type="term" value="C:cytoplasm"/>
    <property type="evidence" value="ECO:0007669"/>
    <property type="project" value="TreeGrafter"/>
</dbReference>
<dbReference type="PRINTS" id="PR00405">
    <property type="entry name" value="REVINTRACTNG"/>
</dbReference>
<feature type="domain" description="Arf-GAP" evidence="3">
    <location>
        <begin position="18"/>
        <end position="146"/>
    </location>
</feature>
<dbReference type="InterPro" id="IPR044732">
    <property type="entry name" value="ArfGAP_SMAP1-like"/>
</dbReference>
<dbReference type="PROSITE" id="PS50115">
    <property type="entry name" value="ARFGAP"/>
    <property type="match status" value="1"/>
</dbReference>
<feature type="compositionally biased region" description="Low complexity" evidence="2">
    <location>
        <begin position="486"/>
        <end position="499"/>
    </location>
</feature>
<name>A0AAD9ZAY1_9LECA</name>
<dbReference type="AlphaFoldDB" id="A0AAD9ZAY1"/>
<feature type="compositionally biased region" description="Pro residues" evidence="2">
    <location>
        <begin position="318"/>
        <end position="327"/>
    </location>
</feature>
<dbReference type="InterPro" id="IPR038508">
    <property type="entry name" value="ArfGAP_dom_sf"/>
</dbReference>
<feature type="compositionally biased region" description="Low complexity" evidence="2">
    <location>
        <begin position="441"/>
        <end position="461"/>
    </location>
</feature>
<dbReference type="PANTHER" id="PTHR45705">
    <property type="entry name" value="FI20236P1"/>
    <property type="match status" value="1"/>
</dbReference>
<evidence type="ECO:0000256" key="2">
    <source>
        <dbReference type="SAM" id="MobiDB-lite"/>
    </source>
</evidence>
<evidence type="ECO:0000256" key="1">
    <source>
        <dbReference type="PROSITE-ProRule" id="PRU00288"/>
    </source>
</evidence>
<dbReference type="GO" id="GO:0005096">
    <property type="term" value="F:GTPase activator activity"/>
    <property type="evidence" value="ECO:0007669"/>
    <property type="project" value="InterPro"/>
</dbReference>
<gene>
    <name evidence="4" type="ORF">OEA41_001915</name>
</gene>
<feature type="compositionally biased region" description="Polar residues" evidence="2">
    <location>
        <begin position="337"/>
        <end position="353"/>
    </location>
</feature>
<feature type="compositionally biased region" description="Gly residues" evidence="2">
    <location>
        <begin position="578"/>
        <end position="587"/>
    </location>
</feature>
<feature type="region of interest" description="Disordered" evidence="2">
    <location>
        <begin position="158"/>
        <end position="595"/>
    </location>
</feature>
<dbReference type="Proteomes" id="UP001276659">
    <property type="component" value="Unassembled WGS sequence"/>
</dbReference>
<keyword evidence="1" id="KW-0863">Zinc-finger</keyword>
<keyword evidence="1" id="KW-0862">Zinc</keyword>
<dbReference type="InterPro" id="IPR001164">
    <property type="entry name" value="ArfGAP_dom"/>
</dbReference>
<dbReference type="PANTHER" id="PTHR45705:SF1">
    <property type="entry name" value="FI20236P1"/>
    <property type="match status" value="1"/>
</dbReference>
<evidence type="ECO:0000313" key="5">
    <source>
        <dbReference type="Proteomes" id="UP001276659"/>
    </source>
</evidence>
<dbReference type="SMART" id="SM00105">
    <property type="entry name" value="ArfGap"/>
    <property type="match status" value="1"/>
</dbReference>
<dbReference type="GO" id="GO:0008270">
    <property type="term" value="F:zinc ion binding"/>
    <property type="evidence" value="ECO:0007669"/>
    <property type="project" value="UniProtKB-KW"/>
</dbReference>
<feature type="compositionally biased region" description="Low complexity" evidence="2">
    <location>
        <begin position="290"/>
        <end position="301"/>
    </location>
</feature>
<dbReference type="Pfam" id="PF01412">
    <property type="entry name" value="ArfGap"/>
    <property type="match status" value="1"/>
</dbReference>
<evidence type="ECO:0000259" key="3">
    <source>
        <dbReference type="PROSITE" id="PS50115"/>
    </source>
</evidence>
<comment type="caution">
    <text evidence="4">The sequence shown here is derived from an EMBL/GenBank/DDBJ whole genome shotgun (WGS) entry which is preliminary data.</text>
</comment>
<feature type="compositionally biased region" description="Polar residues" evidence="2">
    <location>
        <begin position="526"/>
        <end position="544"/>
    </location>
</feature>
<keyword evidence="1" id="KW-0479">Metal-binding</keyword>
<accession>A0AAD9ZAY1</accession>
<dbReference type="SUPFAM" id="SSF57863">
    <property type="entry name" value="ArfGap/RecO-like zinc finger"/>
    <property type="match status" value="1"/>
</dbReference>
<organism evidence="4 5">
    <name type="scientific">Lepraria neglecta</name>
    <dbReference type="NCBI Taxonomy" id="209136"/>
    <lineage>
        <taxon>Eukaryota</taxon>
        <taxon>Fungi</taxon>
        <taxon>Dikarya</taxon>
        <taxon>Ascomycota</taxon>
        <taxon>Pezizomycotina</taxon>
        <taxon>Lecanoromycetes</taxon>
        <taxon>OSLEUM clade</taxon>
        <taxon>Lecanoromycetidae</taxon>
        <taxon>Lecanorales</taxon>
        <taxon>Lecanorineae</taxon>
        <taxon>Stereocaulaceae</taxon>
        <taxon>Lepraria</taxon>
    </lineage>
</organism>
<reference evidence="4" key="1">
    <citation type="submission" date="2022-11" db="EMBL/GenBank/DDBJ databases">
        <title>Chromosomal genome sequence assembly and mating type (MAT) locus characterization of the leprose asexual lichenized fungus Lepraria neglecta (Nyl.) Erichsen.</title>
        <authorList>
            <person name="Allen J.L."/>
            <person name="Pfeffer B."/>
        </authorList>
    </citation>
    <scope>NUCLEOTIDE SEQUENCE</scope>
    <source>
        <strain evidence="4">Allen 5258</strain>
    </source>
</reference>
<proteinExistence type="predicted"/>